<dbReference type="EMBL" id="JACDZE010000004">
    <property type="protein sequence ID" value="MBA5630344.1"/>
    <property type="molecule type" value="Genomic_DNA"/>
</dbReference>
<protein>
    <submittedName>
        <fullName evidence="1">Uncharacterized protein</fullName>
    </submittedName>
</protein>
<accession>A0A838ZTM7</accession>
<dbReference type="RefSeq" id="WP_182043944.1">
    <property type="nucleotide sequence ID" value="NZ_JACDZE010000004.1"/>
</dbReference>
<sequence>MKKQLLIYGFLTIFICLISCSDEADYYSYSNNKELEQSIMNRPNAGNSLNPYDSIGHLHNVILDAYFLENPSVQTISDVSFEIDALYSVYSNTINVLSTNNLDIEDIEEILDSPEDSFEDIILNSTLSNQARLSFEDFVNNLIDIQDEEFDSIYNVITNYESEISINPSFTNEDKRVILLVSVIARYSIYYEKGRDDDDWEHSVGNIAAATKGAIAGSSQAVRMALIAGICKSLGIYE</sequence>
<keyword evidence="2" id="KW-1185">Reference proteome</keyword>
<name>A0A838ZTM7_9FLAO</name>
<evidence type="ECO:0000313" key="2">
    <source>
        <dbReference type="Proteomes" id="UP000552241"/>
    </source>
</evidence>
<comment type="caution">
    <text evidence="1">The sequence shown here is derived from an EMBL/GenBank/DDBJ whole genome shotgun (WGS) entry which is preliminary data.</text>
</comment>
<organism evidence="1 2">
    <name type="scientific">Moheibacter lacus</name>
    <dbReference type="NCBI Taxonomy" id="2745851"/>
    <lineage>
        <taxon>Bacteria</taxon>
        <taxon>Pseudomonadati</taxon>
        <taxon>Bacteroidota</taxon>
        <taxon>Flavobacteriia</taxon>
        <taxon>Flavobacteriales</taxon>
        <taxon>Weeksellaceae</taxon>
        <taxon>Moheibacter</taxon>
    </lineage>
</organism>
<evidence type="ECO:0000313" key="1">
    <source>
        <dbReference type="EMBL" id="MBA5630344.1"/>
    </source>
</evidence>
<reference evidence="1 2" key="1">
    <citation type="submission" date="2020-07" db="EMBL/GenBank/DDBJ databases">
        <title>Moheibacter lacus sp. nov., a member of the family Flavobacteriaceae isolated from freshwater lake sediment.</title>
        <authorList>
            <person name="Liu Y."/>
        </authorList>
    </citation>
    <scope>NUCLEOTIDE SEQUENCE [LARGE SCALE GENOMIC DNA]</scope>
    <source>
        <strain evidence="1 2">BDHS18</strain>
    </source>
</reference>
<gene>
    <name evidence="1" type="ORF">HU137_11225</name>
</gene>
<proteinExistence type="predicted"/>
<dbReference type="Proteomes" id="UP000552241">
    <property type="component" value="Unassembled WGS sequence"/>
</dbReference>
<dbReference type="AlphaFoldDB" id="A0A838ZTM7"/>